<sequence length="570" mass="66088">MSGHIGTKIKVLGGDTDIHILDKCAPKKSITCHFHQEWELDYFFTMVKENRCCLICNTSLALAKKGNLERHFNTMHSKYQTNFPPNSEIRKSKLQALKSQLKVQENMFSGPIEQSKAATEASFQVSYRIAQKCKPFSDGEYIKEIFEEVSDSLFVNFKNKNEIKKAVYGLQLSRNTVIRRIEIISKNLNEQLQKDIALCVAFSLQFDESTDVTDTAQLLVFIRMVFEDFSTKEELLGMISLKGKTRGLAIFTEFKAYICQIKLCMYKLVSMTTDGAPVMTDEKEPELEMHTDVRWLSRGKFLQRFQDLLDEIIKFLDERGDDYQQLRDLDWQCDLAFLADFTGKLSTLNLNLQDKNKTLTEMMSSIAAFQCQTASMIVDIEKKKFEQFVNIKDHMEKHPNYNFISKKYMTEIRAVVADFEIRFGDCRKIENLVQFISYPFNDSIDHSDIYELATKFADTFQMEHMMLQNEIITLRCDIFLKARSSSGQDFWALVSKEKYPNLKNCVEQLHSCFGSTYLCESAFSYLKQTKSKHRSRLTDAHTLDSLRLAISNYKPDYAKQVEDTQTQCSH</sequence>
<name>A0AAV1LNF7_9NEOP</name>
<protein>
    <recommendedName>
        <fullName evidence="1">HAT C-terminal dimerisation domain-containing protein</fullName>
    </recommendedName>
</protein>
<dbReference type="PANTHER" id="PTHR45913:SF21">
    <property type="entry name" value="DUF4371 DOMAIN-CONTAINING PROTEIN"/>
    <property type="match status" value="1"/>
</dbReference>
<dbReference type="EMBL" id="CAVLGL010000093">
    <property type="protein sequence ID" value="CAK1596523.1"/>
    <property type="molecule type" value="Genomic_DNA"/>
</dbReference>
<evidence type="ECO:0000313" key="2">
    <source>
        <dbReference type="EMBL" id="CAK1596523.1"/>
    </source>
</evidence>
<reference evidence="2 3" key="1">
    <citation type="submission" date="2023-11" db="EMBL/GenBank/DDBJ databases">
        <authorList>
            <person name="Hedman E."/>
            <person name="Englund M."/>
            <person name="Stromberg M."/>
            <person name="Nyberg Akerstrom W."/>
            <person name="Nylinder S."/>
            <person name="Jareborg N."/>
            <person name="Kallberg Y."/>
            <person name="Kronander E."/>
        </authorList>
    </citation>
    <scope>NUCLEOTIDE SEQUENCE [LARGE SCALE GENOMIC DNA]</scope>
</reference>
<accession>A0AAV1LNF7</accession>
<dbReference type="AlphaFoldDB" id="A0AAV1LNF7"/>
<dbReference type="PANTHER" id="PTHR45913">
    <property type="entry name" value="EPM2A-INTERACTING PROTEIN 1"/>
    <property type="match status" value="1"/>
</dbReference>
<organism evidence="2 3">
    <name type="scientific">Parnassius mnemosyne</name>
    <name type="common">clouded apollo</name>
    <dbReference type="NCBI Taxonomy" id="213953"/>
    <lineage>
        <taxon>Eukaryota</taxon>
        <taxon>Metazoa</taxon>
        <taxon>Ecdysozoa</taxon>
        <taxon>Arthropoda</taxon>
        <taxon>Hexapoda</taxon>
        <taxon>Insecta</taxon>
        <taxon>Pterygota</taxon>
        <taxon>Neoptera</taxon>
        <taxon>Endopterygota</taxon>
        <taxon>Lepidoptera</taxon>
        <taxon>Glossata</taxon>
        <taxon>Ditrysia</taxon>
        <taxon>Papilionoidea</taxon>
        <taxon>Papilionidae</taxon>
        <taxon>Parnassiinae</taxon>
        <taxon>Parnassini</taxon>
        <taxon>Parnassius</taxon>
        <taxon>Driopa</taxon>
    </lineage>
</organism>
<dbReference type="GO" id="GO:0046983">
    <property type="term" value="F:protein dimerization activity"/>
    <property type="evidence" value="ECO:0007669"/>
    <property type="project" value="InterPro"/>
</dbReference>
<feature type="domain" description="HAT C-terminal dimerisation" evidence="1">
    <location>
        <begin position="489"/>
        <end position="541"/>
    </location>
</feature>
<proteinExistence type="predicted"/>
<dbReference type="InterPro" id="IPR012337">
    <property type="entry name" value="RNaseH-like_sf"/>
</dbReference>
<gene>
    <name evidence="2" type="ORF">PARMNEM_LOCUS15859</name>
</gene>
<comment type="caution">
    <text evidence="2">The sequence shown here is derived from an EMBL/GenBank/DDBJ whole genome shotgun (WGS) entry which is preliminary data.</text>
</comment>
<dbReference type="InterPro" id="IPR008906">
    <property type="entry name" value="HATC_C_dom"/>
</dbReference>
<evidence type="ECO:0000313" key="3">
    <source>
        <dbReference type="Proteomes" id="UP001314205"/>
    </source>
</evidence>
<dbReference type="SUPFAM" id="SSF53098">
    <property type="entry name" value="Ribonuclease H-like"/>
    <property type="match status" value="1"/>
</dbReference>
<keyword evidence="3" id="KW-1185">Reference proteome</keyword>
<dbReference type="Pfam" id="PF05699">
    <property type="entry name" value="Dimer_Tnp_hAT"/>
    <property type="match status" value="1"/>
</dbReference>
<evidence type="ECO:0000259" key="1">
    <source>
        <dbReference type="Pfam" id="PF05699"/>
    </source>
</evidence>
<dbReference type="Proteomes" id="UP001314205">
    <property type="component" value="Unassembled WGS sequence"/>
</dbReference>